<protein>
    <submittedName>
        <fullName evidence="1">Uncharacterized protein</fullName>
    </submittedName>
</protein>
<dbReference type="EMBL" id="CABVQH010000015">
    <property type="protein sequence ID" value="VWC97761.1"/>
    <property type="molecule type" value="Genomic_DNA"/>
</dbReference>
<proteinExistence type="predicted"/>
<gene>
    <name evidence="1" type="ORF">BLA18109_04355</name>
</gene>
<name>A0A6P2W2K8_BURL3</name>
<accession>A0A6P2W2K8</accession>
<reference evidence="1 2" key="1">
    <citation type="submission" date="2019-09" db="EMBL/GenBank/DDBJ databases">
        <authorList>
            <person name="Depoorter E."/>
        </authorList>
    </citation>
    <scope>NUCLEOTIDE SEQUENCE [LARGE SCALE GENOMIC DNA]</scope>
    <source>
        <strain evidence="1">R-18109</strain>
    </source>
</reference>
<dbReference type="Proteomes" id="UP000494260">
    <property type="component" value="Unassembled WGS sequence"/>
</dbReference>
<dbReference type="AlphaFoldDB" id="A0A6P2W2K8"/>
<evidence type="ECO:0000313" key="1">
    <source>
        <dbReference type="EMBL" id="VWC97761.1"/>
    </source>
</evidence>
<organism evidence="1 2">
    <name type="scientific">Burkholderia lata (strain ATCC 17760 / DSM 23089 / LMG 22485 / NCIMB 9086 / R18194 / 383)</name>
    <dbReference type="NCBI Taxonomy" id="482957"/>
    <lineage>
        <taxon>Bacteria</taxon>
        <taxon>Pseudomonadati</taxon>
        <taxon>Pseudomonadota</taxon>
        <taxon>Betaproteobacteria</taxon>
        <taxon>Burkholderiales</taxon>
        <taxon>Burkholderiaceae</taxon>
        <taxon>Burkholderia</taxon>
        <taxon>Burkholderia cepacia complex</taxon>
    </lineage>
</organism>
<sequence length="31" mass="3683">MPLTHRQQSAKAWFIKAQQQTFKQTLAIPER</sequence>
<evidence type="ECO:0000313" key="2">
    <source>
        <dbReference type="Proteomes" id="UP000494260"/>
    </source>
</evidence>